<evidence type="ECO:0000313" key="2">
    <source>
        <dbReference type="EMBL" id="KKL84069.1"/>
    </source>
</evidence>
<keyword evidence="1" id="KW-0812">Transmembrane</keyword>
<keyword evidence="1" id="KW-1133">Transmembrane helix</keyword>
<proteinExistence type="predicted"/>
<dbReference type="EMBL" id="LAZR01021805">
    <property type="protein sequence ID" value="KKL84069.1"/>
    <property type="molecule type" value="Genomic_DNA"/>
</dbReference>
<organism evidence="2">
    <name type="scientific">marine sediment metagenome</name>
    <dbReference type="NCBI Taxonomy" id="412755"/>
    <lineage>
        <taxon>unclassified sequences</taxon>
        <taxon>metagenomes</taxon>
        <taxon>ecological metagenomes</taxon>
    </lineage>
</organism>
<dbReference type="AlphaFoldDB" id="A0A0F9FCG7"/>
<feature type="non-terminal residue" evidence="2">
    <location>
        <position position="1"/>
    </location>
</feature>
<comment type="caution">
    <text evidence="2">The sequence shown here is derived from an EMBL/GenBank/DDBJ whole genome shotgun (WGS) entry which is preliminary data.</text>
</comment>
<gene>
    <name evidence="2" type="ORF">LCGC14_1968450</name>
</gene>
<protein>
    <submittedName>
        <fullName evidence="2">Uncharacterized protein</fullName>
    </submittedName>
</protein>
<feature type="transmembrane region" description="Helical" evidence="1">
    <location>
        <begin position="13"/>
        <end position="31"/>
    </location>
</feature>
<keyword evidence="1" id="KW-0472">Membrane</keyword>
<evidence type="ECO:0000256" key="1">
    <source>
        <dbReference type="SAM" id="Phobius"/>
    </source>
</evidence>
<name>A0A0F9FCG7_9ZZZZ</name>
<reference evidence="2" key="1">
    <citation type="journal article" date="2015" name="Nature">
        <title>Complex archaea that bridge the gap between prokaryotes and eukaryotes.</title>
        <authorList>
            <person name="Spang A."/>
            <person name="Saw J.H."/>
            <person name="Jorgensen S.L."/>
            <person name="Zaremba-Niedzwiedzka K."/>
            <person name="Martijn J."/>
            <person name="Lind A.E."/>
            <person name="van Eijk R."/>
            <person name="Schleper C."/>
            <person name="Guy L."/>
            <person name="Ettema T.J."/>
        </authorList>
    </citation>
    <scope>NUCLEOTIDE SEQUENCE</scope>
</reference>
<accession>A0A0F9FCG7</accession>
<sequence length="35" mass="3927">IILLGSIFEMLKYVLIGEGLILVTLWGILIVRRNG</sequence>